<sequence length="91" mass="10319">MYGDVETKEMEKALRGLGNRSFECPVLVGVMMVWLALQTSASHASLFSLEGKDDELRRCKLAAAVEALHERPFIEDRIKADVMWNMLMFPS</sequence>
<evidence type="ECO:0000313" key="1">
    <source>
        <dbReference type="EMBL" id="KAL1552108.1"/>
    </source>
</evidence>
<dbReference type="AlphaFoldDB" id="A0ABD1H9E8"/>
<accession>A0ABD1H9E8</accession>
<organism evidence="1 2">
    <name type="scientific">Salvia divinorum</name>
    <name type="common">Maria pastora</name>
    <name type="synonym">Diviner's sage</name>
    <dbReference type="NCBI Taxonomy" id="28513"/>
    <lineage>
        <taxon>Eukaryota</taxon>
        <taxon>Viridiplantae</taxon>
        <taxon>Streptophyta</taxon>
        <taxon>Embryophyta</taxon>
        <taxon>Tracheophyta</taxon>
        <taxon>Spermatophyta</taxon>
        <taxon>Magnoliopsida</taxon>
        <taxon>eudicotyledons</taxon>
        <taxon>Gunneridae</taxon>
        <taxon>Pentapetalae</taxon>
        <taxon>asterids</taxon>
        <taxon>lamiids</taxon>
        <taxon>Lamiales</taxon>
        <taxon>Lamiaceae</taxon>
        <taxon>Nepetoideae</taxon>
        <taxon>Mentheae</taxon>
        <taxon>Salviinae</taxon>
        <taxon>Salvia</taxon>
        <taxon>Salvia subgen. Calosphace</taxon>
    </lineage>
</organism>
<proteinExistence type="predicted"/>
<keyword evidence="2" id="KW-1185">Reference proteome</keyword>
<protein>
    <submittedName>
        <fullName evidence="1">Uncharacterized protein</fullName>
    </submittedName>
</protein>
<evidence type="ECO:0000313" key="2">
    <source>
        <dbReference type="Proteomes" id="UP001567538"/>
    </source>
</evidence>
<name>A0ABD1H9E8_SALDI</name>
<gene>
    <name evidence="1" type="ORF">AAHA92_12949</name>
</gene>
<reference evidence="1 2" key="1">
    <citation type="submission" date="2024-06" db="EMBL/GenBank/DDBJ databases">
        <title>A chromosome level genome sequence of Diviner's sage (Salvia divinorum).</title>
        <authorList>
            <person name="Ford S.A."/>
            <person name="Ro D.-K."/>
            <person name="Ness R.W."/>
            <person name="Phillips M.A."/>
        </authorList>
    </citation>
    <scope>NUCLEOTIDE SEQUENCE [LARGE SCALE GENOMIC DNA]</scope>
    <source>
        <strain evidence="1">SAF-2024a</strain>
        <tissue evidence="1">Leaf</tissue>
    </source>
</reference>
<dbReference type="EMBL" id="JBEAFC010000006">
    <property type="protein sequence ID" value="KAL1552108.1"/>
    <property type="molecule type" value="Genomic_DNA"/>
</dbReference>
<dbReference type="Proteomes" id="UP001567538">
    <property type="component" value="Unassembled WGS sequence"/>
</dbReference>
<comment type="caution">
    <text evidence="1">The sequence shown here is derived from an EMBL/GenBank/DDBJ whole genome shotgun (WGS) entry which is preliminary data.</text>
</comment>